<evidence type="ECO:0000256" key="2">
    <source>
        <dbReference type="ARBA" id="ARBA00010617"/>
    </source>
</evidence>
<protein>
    <submittedName>
        <fullName evidence="10">Uncharacterized protein</fullName>
    </submittedName>
</protein>
<evidence type="ECO:0000256" key="7">
    <source>
        <dbReference type="ARBA" id="ARBA00023033"/>
    </source>
</evidence>
<keyword evidence="5" id="KW-0560">Oxidoreductase</keyword>
<evidence type="ECO:0000256" key="9">
    <source>
        <dbReference type="SAM" id="Phobius"/>
    </source>
</evidence>
<dbReference type="PANTHER" id="PTHR24291:SF201">
    <property type="entry name" value="CYTOCHROME P450, FAMILY 4, SUBFAMILY B, POLYPEPTIDE 7"/>
    <property type="match status" value="1"/>
</dbReference>
<keyword evidence="7" id="KW-0503">Monooxygenase</keyword>
<dbReference type="GO" id="GO:0016705">
    <property type="term" value="F:oxidoreductase activity, acting on paired donors, with incorporation or reduction of molecular oxygen"/>
    <property type="evidence" value="ECO:0007669"/>
    <property type="project" value="InterPro"/>
</dbReference>
<keyword evidence="4" id="KW-0479">Metal-binding</keyword>
<dbReference type="SUPFAM" id="SSF48264">
    <property type="entry name" value="Cytochrome P450"/>
    <property type="match status" value="1"/>
</dbReference>
<evidence type="ECO:0000313" key="11">
    <source>
        <dbReference type="Proteomes" id="UP000324832"/>
    </source>
</evidence>
<dbReference type="AlphaFoldDB" id="A0A5E4QVG9"/>
<dbReference type="Proteomes" id="UP000324832">
    <property type="component" value="Unassembled WGS sequence"/>
</dbReference>
<keyword evidence="9" id="KW-0472">Membrane</keyword>
<dbReference type="GO" id="GO:0005506">
    <property type="term" value="F:iron ion binding"/>
    <property type="evidence" value="ECO:0007669"/>
    <property type="project" value="InterPro"/>
</dbReference>
<dbReference type="GO" id="GO:0020037">
    <property type="term" value="F:heme binding"/>
    <property type="evidence" value="ECO:0007669"/>
    <property type="project" value="InterPro"/>
</dbReference>
<evidence type="ECO:0000256" key="3">
    <source>
        <dbReference type="ARBA" id="ARBA00022617"/>
    </source>
</evidence>
<accession>A0A5E4QVG9</accession>
<proteinExistence type="inferred from homology"/>
<dbReference type="PANTHER" id="PTHR24291">
    <property type="entry name" value="CYTOCHROME P450 FAMILY 4"/>
    <property type="match status" value="1"/>
</dbReference>
<comment type="similarity">
    <text evidence="2">Belongs to the cytochrome P450 family.</text>
</comment>
<keyword evidence="9" id="KW-1133">Transmembrane helix</keyword>
<keyword evidence="9" id="KW-0812">Transmembrane</keyword>
<dbReference type="InterPro" id="IPR036396">
    <property type="entry name" value="Cyt_P450_sf"/>
</dbReference>
<dbReference type="InterPro" id="IPR050196">
    <property type="entry name" value="Cytochrome_P450_Monoox"/>
</dbReference>
<evidence type="ECO:0000256" key="6">
    <source>
        <dbReference type="ARBA" id="ARBA00023004"/>
    </source>
</evidence>
<gene>
    <name evidence="10" type="ORF">LSINAPIS_LOCUS11689</name>
</gene>
<feature type="region of interest" description="Disordered" evidence="8">
    <location>
        <begin position="1"/>
        <end position="28"/>
    </location>
</feature>
<dbReference type="InterPro" id="IPR001128">
    <property type="entry name" value="Cyt_P450"/>
</dbReference>
<keyword evidence="3" id="KW-0349">Heme</keyword>
<comment type="cofactor">
    <cofactor evidence="1">
        <name>heme</name>
        <dbReference type="ChEBI" id="CHEBI:30413"/>
    </cofactor>
</comment>
<feature type="transmembrane region" description="Helical" evidence="9">
    <location>
        <begin position="129"/>
        <end position="148"/>
    </location>
</feature>
<evidence type="ECO:0000313" key="10">
    <source>
        <dbReference type="EMBL" id="VVD01222.1"/>
    </source>
</evidence>
<evidence type="ECO:0000256" key="5">
    <source>
        <dbReference type="ARBA" id="ARBA00023002"/>
    </source>
</evidence>
<sequence>MPNIQRTPNKETNKFYGSDSSISGKQDKQVSMAKWVNMRQPKKKRIVTDPDDVFKVSSAEIHKPKFLKKYSQKIIGNGLIFGSVPSWQNHRKQLNPSFNQQVLDGYMNVFNRQSRILMKDLECMFFDDLLYWLSFVSLVEFLLFFTVFDQN</sequence>
<organism evidence="10 11">
    <name type="scientific">Leptidea sinapis</name>
    <dbReference type="NCBI Taxonomy" id="189913"/>
    <lineage>
        <taxon>Eukaryota</taxon>
        <taxon>Metazoa</taxon>
        <taxon>Ecdysozoa</taxon>
        <taxon>Arthropoda</taxon>
        <taxon>Hexapoda</taxon>
        <taxon>Insecta</taxon>
        <taxon>Pterygota</taxon>
        <taxon>Neoptera</taxon>
        <taxon>Endopterygota</taxon>
        <taxon>Lepidoptera</taxon>
        <taxon>Glossata</taxon>
        <taxon>Ditrysia</taxon>
        <taxon>Papilionoidea</taxon>
        <taxon>Pieridae</taxon>
        <taxon>Dismorphiinae</taxon>
        <taxon>Leptidea</taxon>
    </lineage>
</organism>
<keyword evidence="11" id="KW-1185">Reference proteome</keyword>
<evidence type="ECO:0000256" key="4">
    <source>
        <dbReference type="ARBA" id="ARBA00022723"/>
    </source>
</evidence>
<dbReference type="Gene3D" id="1.10.630.10">
    <property type="entry name" value="Cytochrome P450"/>
    <property type="match status" value="1"/>
</dbReference>
<evidence type="ECO:0000256" key="8">
    <source>
        <dbReference type="SAM" id="MobiDB-lite"/>
    </source>
</evidence>
<name>A0A5E4QVG9_9NEOP</name>
<dbReference type="Pfam" id="PF00067">
    <property type="entry name" value="p450"/>
    <property type="match status" value="1"/>
</dbReference>
<evidence type="ECO:0000256" key="1">
    <source>
        <dbReference type="ARBA" id="ARBA00001971"/>
    </source>
</evidence>
<dbReference type="GO" id="GO:0004497">
    <property type="term" value="F:monooxygenase activity"/>
    <property type="evidence" value="ECO:0007669"/>
    <property type="project" value="UniProtKB-KW"/>
</dbReference>
<dbReference type="EMBL" id="FZQP02005222">
    <property type="protein sequence ID" value="VVD01222.1"/>
    <property type="molecule type" value="Genomic_DNA"/>
</dbReference>
<keyword evidence="6" id="KW-0408">Iron</keyword>
<reference evidence="10 11" key="1">
    <citation type="submission" date="2017-07" db="EMBL/GenBank/DDBJ databases">
        <authorList>
            <person name="Talla V."/>
            <person name="Backstrom N."/>
        </authorList>
    </citation>
    <scope>NUCLEOTIDE SEQUENCE [LARGE SCALE GENOMIC DNA]</scope>
</reference>
<feature type="non-terminal residue" evidence="10">
    <location>
        <position position="151"/>
    </location>
</feature>